<protein>
    <submittedName>
        <fullName evidence="3">Glycine oxidase</fullName>
        <ecNumber evidence="3">1.4.3.19</ecNumber>
    </submittedName>
</protein>
<dbReference type="SUPFAM" id="SSF51971">
    <property type="entry name" value="Nucleotide-binding domain"/>
    <property type="match status" value="1"/>
</dbReference>
<feature type="domain" description="FAD dependent oxidoreductase" evidence="2">
    <location>
        <begin position="9"/>
        <end position="327"/>
    </location>
</feature>
<evidence type="ECO:0000256" key="1">
    <source>
        <dbReference type="ARBA" id="ARBA00023002"/>
    </source>
</evidence>
<dbReference type="GO" id="GO:0043799">
    <property type="term" value="F:glycine oxidase activity"/>
    <property type="evidence" value="ECO:0007669"/>
    <property type="project" value="UniProtKB-EC"/>
</dbReference>
<dbReference type="InterPro" id="IPR006076">
    <property type="entry name" value="FAD-dep_OxRdtase"/>
</dbReference>
<dbReference type="PANTHER" id="PTHR13847">
    <property type="entry name" value="SARCOSINE DEHYDROGENASE-RELATED"/>
    <property type="match status" value="1"/>
</dbReference>
<dbReference type="RefSeq" id="WP_093992552.1">
    <property type="nucleotide sequence ID" value="NZ_FXZK01000004.1"/>
</dbReference>
<keyword evidence="1 3" id="KW-0560">Oxidoreductase</keyword>
<keyword evidence="4" id="KW-1185">Reference proteome</keyword>
<dbReference type="PANTHER" id="PTHR13847:SF289">
    <property type="entry name" value="GLYCINE OXIDASE"/>
    <property type="match status" value="1"/>
</dbReference>
<evidence type="ECO:0000313" key="4">
    <source>
        <dbReference type="Proteomes" id="UP000201613"/>
    </source>
</evidence>
<dbReference type="Pfam" id="PF01266">
    <property type="entry name" value="DAO"/>
    <property type="match status" value="1"/>
</dbReference>
<dbReference type="AlphaFoldDB" id="A0A238LFL4"/>
<sequence length="341" mass="35543">MTTGRQSIDVTIRGAGIFGLSIAWACARRGARVRVVDPHGIGAGASGGIVGALSPHTPENWNPKKAFQLESLLMAPDWWADVASVGGADPGYGRTGRLQPIAHDKALALAHDRGRQAADLWQGKAVWQVVAADGLSAWAPPSASGWLIHDTLSARIHPRQALAALARAIAARGGEIAAEGAEEGKVVWATGHHDLTYLGVDGAAQKGQAALFALSAPDRPQLFVDGMHIIPHADGTVAVGSTSERDWTDASATDALLEALIGKACAVLPALAEAAVIERWAGLRPRSATRAPIMGLHPGRPGAFIANGGFKIGFGMAPLIAEVMADLVLEGRDRIPEDFRA</sequence>
<name>A0A238LFL4_9RHOB</name>
<evidence type="ECO:0000259" key="2">
    <source>
        <dbReference type="Pfam" id="PF01266"/>
    </source>
</evidence>
<dbReference type="Gene3D" id="3.50.50.60">
    <property type="entry name" value="FAD/NAD(P)-binding domain"/>
    <property type="match status" value="2"/>
</dbReference>
<dbReference type="EC" id="1.4.3.19" evidence="3"/>
<dbReference type="Proteomes" id="UP000201613">
    <property type="component" value="Unassembled WGS sequence"/>
</dbReference>
<dbReference type="OrthoDB" id="7818064at2"/>
<evidence type="ECO:0000313" key="3">
    <source>
        <dbReference type="EMBL" id="SMY08373.1"/>
    </source>
</evidence>
<dbReference type="EMBL" id="FXZK01000004">
    <property type="protein sequence ID" value="SMY08373.1"/>
    <property type="molecule type" value="Genomic_DNA"/>
</dbReference>
<reference evidence="3 4" key="1">
    <citation type="submission" date="2017-05" db="EMBL/GenBank/DDBJ databases">
        <authorList>
            <person name="Song R."/>
            <person name="Chenine A.L."/>
            <person name="Ruprecht R.M."/>
        </authorList>
    </citation>
    <scope>NUCLEOTIDE SEQUENCE [LARGE SCALE GENOMIC DNA]</scope>
    <source>
        <strain evidence="3 4">CECT 8899</strain>
    </source>
</reference>
<dbReference type="GO" id="GO:0005737">
    <property type="term" value="C:cytoplasm"/>
    <property type="evidence" value="ECO:0007669"/>
    <property type="project" value="TreeGrafter"/>
</dbReference>
<gene>
    <name evidence="3" type="primary">thiO</name>
    <name evidence="3" type="ORF">LOM8899_02524</name>
</gene>
<dbReference type="InterPro" id="IPR036188">
    <property type="entry name" value="FAD/NAD-bd_sf"/>
</dbReference>
<organism evidence="3 4">
    <name type="scientific">Flavimaricola marinus</name>
    <dbReference type="NCBI Taxonomy" id="1819565"/>
    <lineage>
        <taxon>Bacteria</taxon>
        <taxon>Pseudomonadati</taxon>
        <taxon>Pseudomonadota</taxon>
        <taxon>Alphaproteobacteria</taxon>
        <taxon>Rhodobacterales</taxon>
        <taxon>Paracoccaceae</taxon>
        <taxon>Flavimaricola</taxon>
    </lineage>
</organism>
<dbReference type="Gene3D" id="3.30.9.10">
    <property type="entry name" value="D-Amino Acid Oxidase, subunit A, domain 2"/>
    <property type="match status" value="2"/>
</dbReference>
<proteinExistence type="predicted"/>
<accession>A0A238LFL4</accession>